<dbReference type="SMART" id="SM01188">
    <property type="entry name" value="ELK"/>
    <property type="match status" value="1"/>
</dbReference>
<dbReference type="HOGENOM" id="CLU_040111_0_2_1"/>
<keyword evidence="9" id="KW-1185">Reference proteome</keyword>
<accession>A4RWJ2</accession>
<dbReference type="SMART" id="SM00389">
    <property type="entry name" value="HOX"/>
    <property type="match status" value="1"/>
</dbReference>
<dbReference type="SUPFAM" id="SSF46689">
    <property type="entry name" value="Homeodomain-like"/>
    <property type="match status" value="1"/>
</dbReference>
<dbReference type="eggNOG" id="KOG0773">
    <property type="taxonomic scope" value="Eukaryota"/>
</dbReference>
<dbReference type="EMBL" id="CP000584">
    <property type="protein sequence ID" value="ABO95880.1"/>
    <property type="molecule type" value="Genomic_DNA"/>
</dbReference>
<dbReference type="AlphaFoldDB" id="A4RWJ2"/>
<dbReference type="Proteomes" id="UP000001568">
    <property type="component" value="Chromosome 4"/>
</dbReference>
<dbReference type="GO" id="GO:0006355">
    <property type="term" value="P:regulation of DNA-templated transcription"/>
    <property type="evidence" value="ECO:0007669"/>
    <property type="project" value="InterPro"/>
</dbReference>
<evidence type="ECO:0000256" key="1">
    <source>
        <dbReference type="ARBA" id="ARBA00004123"/>
    </source>
</evidence>
<dbReference type="GO" id="GO:0005634">
    <property type="term" value="C:nucleus"/>
    <property type="evidence" value="ECO:0007669"/>
    <property type="project" value="UniProtKB-SubCell"/>
</dbReference>
<evidence type="ECO:0000313" key="8">
    <source>
        <dbReference type="EMBL" id="ABO95880.1"/>
    </source>
</evidence>
<dbReference type="InterPro" id="IPR009057">
    <property type="entry name" value="Homeodomain-like_sf"/>
</dbReference>
<dbReference type="OMA" id="HSDDMMG"/>
<feature type="compositionally biased region" description="Low complexity" evidence="6">
    <location>
        <begin position="134"/>
        <end position="143"/>
    </location>
</feature>
<dbReference type="Pfam" id="PF05920">
    <property type="entry name" value="Homeobox_KN"/>
    <property type="match status" value="1"/>
</dbReference>
<dbReference type="GO" id="GO:0003677">
    <property type="term" value="F:DNA binding"/>
    <property type="evidence" value="ECO:0007669"/>
    <property type="project" value="UniProtKB-UniRule"/>
</dbReference>
<evidence type="ECO:0000256" key="4">
    <source>
        <dbReference type="ARBA" id="ARBA00023242"/>
    </source>
</evidence>
<evidence type="ECO:0000256" key="2">
    <source>
        <dbReference type="ARBA" id="ARBA00023125"/>
    </source>
</evidence>
<feature type="region of interest" description="Disordered" evidence="6">
    <location>
        <begin position="123"/>
        <end position="163"/>
    </location>
</feature>
<dbReference type="SMART" id="SM01255">
    <property type="entry name" value="KNOX1"/>
    <property type="match status" value="1"/>
</dbReference>
<dbReference type="InterPro" id="IPR001356">
    <property type="entry name" value="HD"/>
</dbReference>
<protein>
    <recommendedName>
        <fullName evidence="7">Homeobox domain-containing protein</fullName>
    </recommendedName>
</protein>
<dbReference type="STRING" id="436017.A4RWJ2"/>
<feature type="non-terminal residue" evidence="8">
    <location>
        <position position="244"/>
    </location>
</feature>
<dbReference type="RefSeq" id="XP_001417587.1">
    <property type="nucleotide sequence ID" value="XM_001417550.1"/>
</dbReference>
<dbReference type="KEGG" id="olu:OSTLU_5313"/>
<keyword evidence="2 5" id="KW-0238">DNA-binding</keyword>
<evidence type="ECO:0000256" key="5">
    <source>
        <dbReference type="PROSITE-ProRule" id="PRU00108"/>
    </source>
</evidence>
<evidence type="ECO:0000259" key="7">
    <source>
        <dbReference type="PROSITE" id="PS50071"/>
    </source>
</evidence>
<keyword evidence="3 5" id="KW-0371">Homeobox</keyword>
<proteinExistence type="predicted"/>
<dbReference type="InterPro" id="IPR008422">
    <property type="entry name" value="KN_HD"/>
</dbReference>
<dbReference type="InterPro" id="IPR005540">
    <property type="entry name" value="KNOX1"/>
</dbReference>
<reference evidence="8 9" key="1">
    <citation type="journal article" date="2007" name="Proc. Natl. Acad. Sci. U.S.A.">
        <title>The tiny eukaryote Ostreococcus provides genomic insights into the paradox of plankton speciation.</title>
        <authorList>
            <person name="Palenik B."/>
            <person name="Grimwood J."/>
            <person name="Aerts A."/>
            <person name="Rouze P."/>
            <person name="Salamov A."/>
            <person name="Putnam N."/>
            <person name="Dupont C."/>
            <person name="Jorgensen R."/>
            <person name="Derelle E."/>
            <person name="Rombauts S."/>
            <person name="Zhou K."/>
            <person name="Otillar R."/>
            <person name="Merchant S.S."/>
            <person name="Podell S."/>
            <person name="Gaasterland T."/>
            <person name="Napoli C."/>
            <person name="Gendler K."/>
            <person name="Manuell A."/>
            <person name="Tai V."/>
            <person name="Vallon O."/>
            <person name="Piganeau G."/>
            <person name="Jancek S."/>
            <person name="Heijde M."/>
            <person name="Jabbari K."/>
            <person name="Bowler C."/>
            <person name="Lohr M."/>
            <person name="Robbens S."/>
            <person name="Werner G."/>
            <person name="Dubchak I."/>
            <person name="Pazour G.J."/>
            <person name="Ren Q."/>
            <person name="Paulsen I."/>
            <person name="Delwiche C."/>
            <person name="Schmutz J."/>
            <person name="Rokhsar D."/>
            <person name="Van de Peer Y."/>
            <person name="Moreau H."/>
            <person name="Grigoriev I.V."/>
        </authorList>
    </citation>
    <scope>NUCLEOTIDE SEQUENCE [LARGE SCALE GENOMIC DNA]</scope>
    <source>
        <strain evidence="8 9">CCE9901</strain>
    </source>
</reference>
<dbReference type="Pfam" id="PF03789">
    <property type="entry name" value="ELK"/>
    <property type="match status" value="1"/>
</dbReference>
<dbReference type="PANTHER" id="PTHR11850">
    <property type="entry name" value="HOMEOBOX PROTEIN TRANSCRIPTION FACTORS"/>
    <property type="match status" value="1"/>
</dbReference>
<evidence type="ECO:0000313" key="9">
    <source>
        <dbReference type="Proteomes" id="UP000001568"/>
    </source>
</evidence>
<dbReference type="OrthoDB" id="496851at2759"/>
<evidence type="ECO:0000256" key="6">
    <source>
        <dbReference type="SAM" id="MobiDB-lite"/>
    </source>
</evidence>
<sequence length="244" mass="28328">SATDSEEMTLAVRAHPMYPRLVEAYYECRQIGAEGDVLEALDRERDAMLYSVQVMNEDASSSGGAHDVPQRDLDRFMRECTHELESYVKELHALYEDAKSCCRELETRARKVRSDVVKSADIRGEAAESKRRAPATAAEHAAASGDFDQILSNSQQRRDHEERLREALKRKYASSIMTLKSEFMRKRKKGKLPDQSTEVLKNWWSENIVWPYPTEDDKRELIAQTKLDATQVNNWFINFRKRHW</sequence>
<gene>
    <name evidence="8" type="ORF">OSTLU_5313</name>
</gene>
<dbReference type="Gramene" id="ABO95880">
    <property type="protein sequence ID" value="ABO95880"/>
    <property type="gene ID" value="OSTLU_5313"/>
</dbReference>
<feature type="non-terminal residue" evidence="8">
    <location>
        <position position="1"/>
    </location>
</feature>
<dbReference type="CDD" id="cd00086">
    <property type="entry name" value="homeodomain"/>
    <property type="match status" value="1"/>
</dbReference>
<keyword evidence="4 5" id="KW-0539">Nucleus</keyword>
<dbReference type="InterPro" id="IPR050224">
    <property type="entry name" value="TALE_homeobox"/>
</dbReference>
<dbReference type="Pfam" id="PF03790">
    <property type="entry name" value="KNOX1"/>
    <property type="match status" value="1"/>
</dbReference>
<comment type="subcellular location">
    <subcellularLocation>
        <location evidence="1 5">Nucleus</location>
    </subcellularLocation>
</comment>
<dbReference type="GeneID" id="5001425"/>
<dbReference type="PROSITE" id="PS50071">
    <property type="entry name" value="HOMEOBOX_2"/>
    <property type="match status" value="1"/>
</dbReference>
<name>A4RWJ2_OSTLU</name>
<dbReference type="InterPro" id="IPR005539">
    <property type="entry name" value="ELK_dom"/>
</dbReference>
<dbReference type="Gene3D" id="1.10.10.60">
    <property type="entry name" value="Homeodomain-like"/>
    <property type="match status" value="1"/>
</dbReference>
<feature type="domain" description="Homeobox" evidence="7">
    <location>
        <begin position="183"/>
        <end position="244"/>
    </location>
</feature>
<evidence type="ECO:0000256" key="3">
    <source>
        <dbReference type="ARBA" id="ARBA00023155"/>
    </source>
</evidence>
<organism evidence="8 9">
    <name type="scientific">Ostreococcus lucimarinus (strain CCE9901)</name>
    <dbReference type="NCBI Taxonomy" id="436017"/>
    <lineage>
        <taxon>Eukaryota</taxon>
        <taxon>Viridiplantae</taxon>
        <taxon>Chlorophyta</taxon>
        <taxon>Mamiellophyceae</taxon>
        <taxon>Mamiellales</taxon>
        <taxon>Bathycoccaceae</taxon>
        <taxon>Ostreococcus</taxon>
    </lineage>
</organism>